<dbReference type="EMBL" id="CM055097">
    <property type="protein sequence ID" value="KAJ7552498.1"/>
    <property type="molecule type" value="Genomic_DNA"/>
</dbReference>
<evidence type="ECO:0000313" key="2">
    <source>
        <dbReference type="Proteomes" id="UP001162992"/>
    </source>
</evidence>
<name>A0ACC2DE28_DIPCM</name>
<protein>
    <submittedName>
        <fullName evidence="1">Uncharacterized protein</fullName>
    </submittedName>
</protein>
<proteinExistence type="predicted"/>
<keyword evidence="2" id="KW-1185">Reference proteome</keyword>
<gene>
    <name evidence="1" type="ORF">O6H91_06G058100</name>
</gene>
<accession>A0ACC2DE28</accession>
<comment type="caution">
    <text evidence="1">The sequence shown here is derived from an EMBL/GenBank/DDBJ whole genome shotgun (WGS) entry which is preliminary data.</text>
</comment>
<sequence>MRFIDMFLKSSIQFQFLASRYSLSIYYVLSRWMFYNPMRGQVWHAVSRVDWRPKDTKLLNVAFNSPLLGQRSMEVDLLNLSHYLHIVKPVLVKLLVCLLSEGGWIIGRSKCATMWIGRWNLLHTLSHRSRIWSMLQTQAMDCTDNIV</sequence>
<reference evidence="2" key="1">
    <citation type="journal article" date="2024" name="Proc. Natl. Acad. Sci. U.S.A.">
        <title>Extraordinary preservation of gene collinearity over three hundred million years revealed in homosporous lycophytes.</title>
        <authorList>
            <person name="Li C."/>
            <person name="Wickell D."/>
            <person name="Kuo L.Y."/>
            <person name="Chen X."/>
            <person name="Nie B."/>
            <person name="Liao X."/>
            <person name="Peng D."/>
            <person name="Ji J."/>
            <person name="Jenkins J."/>
            <person name="Williams M."/>
            <person name="Shu S."/>
            <person name="Plott C."/>
            <person name="Barry K."/>
            <person name="Rajasekar S."/>
            <person name="Grimwood J."/>
            <person name="Han X."/>
            <person name="Sun S."/>
            <person name="Hou Z."/>
            <person name="He W."/>
            <person name="Dai G."/>
            <person name="Sun C."/>
            <person name="Schmutz J."/>
            <person name="Leebens-Mack J.H."/>
            <person name="Li F.W."/>
            <person name="Wang L."/>
        </authorList>
    </citation>
    <scope>NUCLEOTIDE SEQUENCE [LARGE SCALE GENOMIC DNA]</scope>
    <source>
        <strain evidence="2">cv. PW_Plant_1</strain>
    </source>
</reference>
<organism evidence="1 2">
    <name type="scientific">Diphasiastrum complanatum</name>
    <name type="common">Issler's clubmoss</name>
    <name type="synonym">Lycopodium complanatum</name>
    <dbReference type="NCBI Taxonomy" id="34168"/>
    <lineage>
        <taxon>Eukaryota</taxon>
        <taxon>Viridiplantae</taxon>
        <taxon>Streptophyta</taxon>
        <taxon>Embryophyta</taxon>
        <taxon>Tracheophyta</taxon>
        <taxon>Lycopodiopsida</taxon>
        <taxon>Lycopodiales</taxon>
        <taxon>Lycopodiaceae</taxon>
        <taxon>Lycopodioideae</taxon>
        <taxon>Diphasiastrum</taxon>
    </lineage>
</organism>
<evidence type="ECO:0000313" key="1">
    <source>
        <dbReference type="EMBL" id="KAJ7552498.1"/>
    </source>
</evidence>
<dbReference type="Proteomes" id="UP001162992">
    <property type="component" value="Chromosome 6"/>
</dbReference>